<protein>
    <submittedName>
        <fullName evidence="7">Cbb3-type cytochrome c oxidase subunit II</fullName>
    </submittedName>
</protein>
<feature type="domain" description="Cytochrome c" evidence="6">
    <location>
        <begin position="49"/>
        <end position="195"/>
    </location>
</feature>
<dbReference type="Pfam" id="PF13442">
    <property type="entry name" value="Cytochrome_CBB3"/>
    <property type="match status" value="1"/>
</dbReference>
<dbReference type="InterPro" id="IPR009056">
    <property type="entry name" value="Cyt_c-like_dom"/>
</dbReference>
<organism evidence="7">
    <name type="scientific">Roseihalotalea indica</name>
    <dbReference type="NCBI Taxonomy" id="2867963"/>
    <lineage>
        <taxon>Bacteria</taxon>
        <taxon>Pseudomonadati</taxon>
        <taxon>Bacteroidota</taxon>
        <taxon>Cytophagia</taxon>
        <taxon>Cytophagales</taxon>
        <taxon>Catalimonadaceae</taxon>
        <taxon>Roseihalotalea</taxon>
    </lineage>
</organism>
<evidence type="ECO:0000256" key="4">
    <source>
        <dbReference type="PROSITE-ProRule" id="PRU00433"/>
    </source>
</evidence>
<gene>
    <name evidence="7" type="ORF">K4G66_26775</name>
</gene>
<evidence type="ECO:0000256" key="5">
    <source>
        <dbReference type="SAM" id="MobiDB-lite"/>
    </source>
</evidence>
<dbReference type="PANTHER" id="PTHR35008:SF8">
    <property type="entry name" value="ALCOHOL DEHYDROGENASE CYTOCHROME C SUBUNIT"/>
    <property type="match status" value="1"/>
</dbReference>
<keyword evidence="2 4" id="KW-0479">Metal-binding</keyword>
<reference evidence="7" key="1">
    <citation type="journal article" date="2023" name="Comput. Struct. Biotechnol. J.">
        <title>Discovery of a novel marine Bacteroidetes with a rich repertoire of carbohydrate-active enzymes.</title>
        <authorList>
            <person name="Chen B."/>
            <person name="Liu G."/>
            <person name="Chen Q."/>
            <person name="Wang H."/>
            <person name="Liu L."/>
            <person name="Tang K."/>
        </authorList>
    </citation>
    <scope>NUCLEOTIDE SEQUENCE</scope>
    <source>
        <strain evidence="7">TK19036</strain>
    </source>
</reference>
<evidence type="ECO:0000256" key="3">
    <source>
        <dbReference type="ARBA" id="ARBA00023004"/>
    </source>
</evidence>
<dbReference type="GO" id="GO:0046872">
    <property type="term" value="F:metal ion binding"/>
    <property type="evidence" value="ECO:0007669"/>
    <property type="project" value="UniProtKB-KW"/>
</dbReference>
<dbReference type="Pfam" id="PF02433">
    <property type="entry name" value="FixO"/>
    <property type="match status" value="1"/>
</dbReference>
<feature type="domain" description="Cytochrome c" evidence="6">
    <location>
        <begin position="227"/>
        <end position="312"/>
    </location>
</feature>
<dbReference type="AlphaFoldDB" id="A0AA49GLJ8"/>
<evidence type="ECO:0000256" key="1">
    <source>
        <dbReference type="ARBA" id="ARBA00022617"/>
    </source>
</evidence>
<evidence type="ECO:0000256" key="2">
    <source>
        <dbReference type="ARBA" id="ARBA00022723"/>
    </source>
</evidence>
<name>A0AA49GLJ8_9BACT</name>
<accession>A0AA49GLJ8</accession>
<dbReference type="PANTHER" id="PTHR35008">
    <property type="entry name" value="BLL4482 PROTEIN-RELATED"/>
    <property type="match status" value="1"/>
</dbReference>
<dbReference type="InterPro" id="IPR036909">
    <property type="entry name" value="Cyt_c-like_dom_sf"/>
</dbReference>
<proteinExistence type="predicted"/>
<dbReference type="InterPro" id="IPR003468">
    <property type="entry name" value="Cyt_c_oxidase_monohaem-su/FixO"/>
</dbReference>
<dbReference type="EMBL" id="CP120682">
    <property type="protein sequence ID" value="WKN35974.1"/>
    <property type="molecule type" value="Genomic_DNA"/>
</dbReference>
<dbReference type="PROSITE" id="PS51007">
    <property type="entry name" value="CYTC"/>
    <property type="match status" value="2"/>
</dbReference>
<keyword evidence="3 4" id="KW-0408">Iron</keyword>
<dbReference type="GO" id="GO:0020037">
    <property type="term" value="F:heme binding"/>
    <property type="evidence" value="ECO:0007669"/>
    <property type="project" value="InterPro"/>
</dbReference>
<sequence length="337" mass="37698">MFNFHKNLRSLVLVSFLGFLVLSLGIAVFPAYQSQNNTEPLPEMEPMSEAELRGMQIFIEEGCVACHTQQVRSIEMDETWGSRPSIPSDYYYSKQRMDTWRQSPSVLGSERTGPDLTNIGKRQPSEDWHLIHLYNPRIVVSESIMPSYPWMFEEKVNPTESETVLSVPTEFKKKGVEIVPTQDALDLVAYLQSLKQPPLTSRQPEFIPSTRKKMEESTAASGKAGQQSLLDGKNLYMSTCSACHQAEGTGLPGAFPSLAGSSVVNDDDPELLIRIILQGYDARPEFAQMPGFADQLSDEEIAAIANHERSSWGNSAPEVTAEEVKKIRDFVMNEQTQ</sequence>
<reference evidence="7" key="2">
    <citation type="journal article" date="2024" name="Antonie Van Leeuwenhoek">
        <title>Roseihalotalea indica gen. nov., sp. nov., a halophilic Bacteroidetes from mesopelagic Southwest Indian Ocean with higher carbohydrate metabolic potential.</title>
        <authorList>
            <person name="Chen B."/>
            <person name="Zhang M."/>
            <person name="Lin D."/>
            <person name="Ye J."/>
            <person name="Tang K."/>
        </authorList>
    </citation>
    <scope>NUCLEOTIDE SEQUENCE</scope>
    <source>
        <strain evidence="7">TK19036</strain>
    </source>
</reference>
<dbReference type="Gene3D" id="1.10.760.10">
    <property type="entry name" value="Cytochrome c-like domain"/>
    <property type="match status" value="2"/>
</dbReference>
<dbReference type="GO" id="GO:0009055">
    <property type="term" value="F:electron transfer activity"/>
    <property type="evidence" value="ECO:0007669"/>
    <property type="project" value="InterPro"/>
</dbReference>
<evidence type="ECO:0000259" key="6">
    <source>
        <dbReference type="PROSITE" id="PS51007"/>
    </source>
</evidence>
<evidence type="ECO:0000313" key="7">
    <source>
        <dbReference type="EMBL" id="WKN35974.1"/>
    </source>
</evidence>
<feature type="region of interest" description="Disordered" evidence="5">
    <location>
        <begin position="200"/>
        <end position="226"/>
    </location>
</feature>
<keyword evidence="1 4" id="KW-0349">Heme</keyword>
<dbReference type="SUPFAM" id="SSF46626">
    <property type="entry name" value="Cytochrome c"/>
    <property type="match status" value="2"/>
</dbReference>
<dbReference type="InterPro" id="IPR051459">
    <property type="entry name" value="Cytochrome_c-type_DH"/>
</dbReference>